<feature type="region of interest" description="Disordered" evidence="1">
    <location>
        <begin position="291"/>
        <end position="367"/>
    </location>
</feature>
<organism evidence="4 5">
    <name type="scientific">Paludibacterium denitrificans</name>
    <dbReference type="NCBI Taxonomy" id="2675226"/>
    <lineage>
        <taxon>Bacteria</taxon>
        <taxon>Pseudomonadati</taxon>
        <taxon>Pseudomonadota</taxon>
        <taxon>Betaproteobacteria</taxon>
        <taxon>Neisseriales</taxon>
        <taxon>Chromobacteriaceae</taxon>
        <taxon>Paludibacterium</taxon>
    </lineage>
</organism>
<feature type="compositionally biased region" description="Basic residues" evidence="1">
    <location>
        <begin position="312"/>
        <end position="324"/>
    </location>
</feature>
<sequence>MATCPACHTQNREDAHFCRSCGTALSASPAVATTPCPDCGTANKADSHFCKKCGHDLRPNTPADIAPALAEPEVASAAPAHHDPLDVTPVIAEPEAAEPQQQTTAQPESASAIAAAVITAPEPTPAETTIDVVVEPITSPTPPLSELKEPLPTQQTDAATSPVEAMTPAELAPPAPAAEPELKLSVPTAETERLASYIPDSAKLAETPAPKRRRPLLLWGSVLLAVLAIAGGLLLSGVLSPSKPANSKSTASSPAGQPMEMAPGTHIIDKSSLPTPVASAPAVASAPVAKRVPANPEPPMPSQDVAPDNPSPRKRTKRRRRPRQNHQCLTETADNAHAPARQSHGNGKLRDDIRRQKEELKRQMGLE</sequence>
<dbReference type="Proteomes" id="UP000446658">
    <property type="component" value="Unassembled WGS sequence"/>
</dbReference>
<keyword evidence="2" id="KW-0472">Membrane</keyword>
<feature type="region of interest" description="Disordered" evidence="1">
    <location>
        <begin position="240"/>
        <end position="279"/>
    </location>
</feature>
<feature type="compositionally biased region" description="Basic and acidic residues" evidence="1">
    <location>
        <begin position="348"/>
        <end position="367"/>
    </location>
</feature>
<dbReference type="AlphaFoldDB" id="A0A844GG31"/>
<feature type="compositionally biased region" description="Polar residues" evidence="1">
    <location>
        <begin position="243"/>
        <end position="255"/>
    </location>
</feature>
<dbReference type="InterPro" id="IPR025874">
    <property type="entry name" value="DZR"/>
</dbReference>
<keyword evidence="2" id="KW-1133">Transmembrane helix</keyword>
<proteinExistence type="predicted"/>
<evidence type="ECO:0000313" key="5">
    <source>
        <dbReference type="Proteomes" id="UP000446658"/>
    </source>
</evidence>
<feature type="transmembrane region" description="Helical" evidence="2">
    <location>
        <begin position="216"/>
        <end position="239"/>
    </location>
</feature>
<feature type="region of interest" description="Disordered" evidence="1">
    <location>
        <begin position="136"/>
        <end position="167"/>
    </location>
</feature>
<reference evidence="4 5" key="1">
    <citation type="submission" date="2019-11" db="EMBL/GenBank/DDBJ databases">
        <title>Draft genome sequence of Paludibacterium sp. dN18-1.</title>
        <authorList>
            <person name="Im W.-T."/>
        </authorList>
    </citation>
    <scope>NUCLEOTIDE SEQUENCE [LARGE SCALE GENOMIC DNA]</scope>
    <source>
        <strain evidence="5">dN 18-1</strain>
    </source>
</reference>
<evidence type="ECO:0000256" key="1">
    <source>
        <dbReference type="SAM" id="MobiDB-lite"/>
    </source>
</evidence>
<comment type="caution">
    <text evidence="4">The sequence shown here is derived from an EMBL/GenBank/DDBJ whole genome shotgun (WGS) entry which is preliminary data.</text>
</comment>
<evidence type="ECO:0000256" key="2">
    <source>
        <dbReference type="SAM" id="Phobius"/>
    </source>
</evidence>
<accession>A0A844GG31</accession>
<evidence type="ECO:0000259" key="3">
    <source>
        <dbReference type="Pfam" id="PF12773"/>
    </source>
</evidence>
<keyword evidence="2" id="KW-0812">Transmembrane</keyword>
<evidence type="ECO:0000313" key="4">
    <source>
        <dbReference type="EMBL" id="MTD33465.1"/>
    </source>
</evidence>
<dbReference type="RefSeq" id="WP_230370403.1">
    <property type="nucleotide sequence ID" value="NZ_WLYX01000001.1"/>
</dbReference>
<protein>
    <recommendedName>
        <fullName evidence="3">DZANK-type domain-containing protein</fullName>
    </recommendedName>
</protein>
<dbReference type="Pfam" id="PF12773">
    <property type="entry name" value="DZR"/>
    <property type="match status" value="1"/>
</dbReference>
<dbReference type="EMBL" id="WLYX01000001">
    <property type="protein sequence ID" value="MTD33465.1"/>
    <property type="molecule type" value="Genomic_DNA"/>
</dbReference>
<feature type="domain" description="DZANK-type" evidence="3">
    <location>
        <begin position="4"/>
        <end position="54"/>
    </location>
</feature>
<gene>
    <name evidence="4" type="ORF">GKE73_11175</name>
</gene>
<keyword evidence="5" id="KW-1185">Reference proteome</keyword>
<name>A0A844GG31_9NEIS</name>